<dbReference type="PANTHER" id="PTHR34547:SF1">
    <property type="entry name" value="YACP-LIKE NYN DOMAIN PROTEIN"/>
    <property type="match status" value="1"/>
</dbReference>
<accession>A0A1B7LGL2</accession>
<dbReference type="AlphaFoldDB" id="A0A1B7LGL2"/>
<dbReference type="STRING" id="1838280.A6M21_06785"/>
<protein>
    <recommendedName>
        <fullName evidence="3">RNA-binding protein</fullName>
    </recommendedName>
</protein>
<dbReference type="CDD" id="cd10912">
    <property type="entry name" value="PIN_YacP-like"/>
    <property type="match status" value="1"/>
</dbReference>
<evidence type="ECO:0008006" key="3">
    <source>
        <dbReference type="Google" id="ProtNLM"/>
    </source>
</evidence>
<organism evidence="1 2">
    <name type="scientific">Desulfotomaculum copahuensis</name>
    <dbReference type="NCBI Taxonomy" id="1838280"/>
    <lineage>
        <taxon>Bacteria</taxon>
        <taxon>Bacillati</taxon>
        <taxon>Bacillota</taxon>
        <taxon>Clostridia</taxon>
        <taxon>Eubacteriales</taxon>
        <taxon>Desulfotomaculaceae</taxon>
        <taxon>Desulfotomaculum</taxon>
    </lineage>
</organism>
<evidence type="ECO:0000313" key="2">
    <source>
        <dbReference type="Proteomes" id="UP000078532"/>
    </source>
</evidence>
<gene>
    <name evidence="1" type="ORF">A6M21_06785</name>
</gene>
<proteinExistence type="predicted"/>
<sequence>MEEYLVVDGYNVIYAWPELDKLKEVSLEQARNRLVDIMINFAALSGKYVVVVFDAHQVKQAVEHSEMVNGVEVIYTAEGETADSLIEKLVKELSVRGTVHVATYDWAEQRMILGRGAYRLTPRELREQVQRLEKESRRHYGRGKPADAYLENRLAKEVRSILEKWRRKKE</sequence>
<dbReference type="PANTHER" id="PTHR34547">
    <property type="entry name" value="YACP-LIKE NYN DOMAIN PROTEIN"/>
    <property type="match status" value="1"/>
</dbReference>
<dbReference type="Pfam" id="PF05991">
    <property type="entry name" value="NYN_YacP"/>
    <property type="match status" value="1"/>
</dbReference>
<dbReference type="Proteomes" id="UP000078532">
    <property type="component" value="Unassembled WGS sequence"/>
</dbReference>
<dbReference type="OrthoDB" id="9792160at2"/>
<reference evidence="1 2" key="1">
    <citation type="submission" date="2016-04" db="EMBL/GenBank/DDBJ databases">
        <authorList>
            <person name="Evans L.H."/>
            <person name="Alamgir A."/>
            <person name="Owens N."/>
            <person name="Weber N.D."/>
            <person name="Virtaneva K."/>
            <person name="Barbian K."/>
            <person name="Babar A."/>
            <person name="Rosenke K."/>
        </authorList>
    </citation>
    <scope>NUCLEOTIDE SEQUENCE [LARGE SCALE GENOMIC DNA]</scope>
    <source>
        <strain evidence="1 2">LMa1</strain>
    </source>
</reference>
<name>A0A1B7LGL2_9FIRM</name>
<evidence type="ECO:0000313" key="1">
    <source>
        <dbReference type="EMBL" id="OAT85242.1"/>
    </source>
</evidence>
<dbReference type="RefSeq" id="WP_066666982.1">
    <property type="nucleotide sequence ID" value="NZ_LYVF01000069.1"/>
</dbReference>
<keyword evidence="2" id="KW-1185">Reference proteome</keyword>
<comment type="caution">
    <text evidence="1">The sequence shown here is derived from an EMBL/GenBank/DDBJ whole genome shotgun (WGS) entry which is preliminary data.</text>
</comment>
<dbReference type="EMBL" id="LYVF01000069">
    <property type="protein sequence ID" value="OAT85242.1"/>
    <property type="molecule type" value="Genomic_DNA"/>
</dbReference>
<dbReference type="InterPro" id="IPR010298">
    <property type="entry name" value="YacP-like"/>
</dbReference>